<evidence type="ECO:0000256" key="7">
    <source>
        <dbReference type="ARBA" id="ARBA00023136"/>
    </source>
</evidence>
<dbReference type="InterPro" id="IPR000531">
    <property type="entry name" value="Beta-barrel_TonB"/>
</dbReference>
<dbReference type="EMBL" id="CXST01000001">
    <property type="protein sequence ID" value="CTQ43917.1"/>
    <property type="molecule type" value="Genomic_DNA"/>
</dbReference>
<feature type="signal peptide" evidence="13">
    <location>
        <begin position="1"/>
        <end position="28"/>
    </location>
</feature>
<keyword evidence="17" id="KW-1185">Reference proteome</keyword>
<dbReference type="CDD" id="cd01347">
    <property type="entry name" value="ligand_gated_channel"/>
    <property type="match status" value="1"/>
</dbReference>
<dbReference type="GO" id="GO:0044718">
    <property type="term" value="P:siderophore transmembrane transport"/>
    <property type="evidence" value="ECO:0007669"/>
    <property type="project" value="TreeGrafter"/>
</dbReference>
<feature type="region of interest" description="Disordered" evidence="12">
    <location>
        <begin position="400"/>
        <end position="424"/>
    </location>
</feature>
<dbReference type="Proteomes" id="UP000048926">
    <property type="component" value="Unassembled WGS sequence"/>
</dbReference>
<evidence type="ECO:0000256" key="1">
    <source>
        <dbReference type="ARBA" id="ARBA00004571"/>
    </source>
</evidence>
<feature type="domain" description="TonB-dependent receptor plug" evidence="15">
    <location>
        <begin position="65"/>
        <end position="175"/>
    </location>
</feature>
<protein>
    <submittedName>
        <fullName evidence="16">TonB-dependent heme receptor A</fullName>
    </submittedName>
</protein>
<dbReference type="STRING" id="187304.B0E33_17675"/>
<keyword evidence="6 11" id="KW-0798">TonB box</keyword>
<dbReference type="Pfam" id="PF00593">
    <property type="entry name" value="TonB_dep_Rec_b-barrel"/>
    <property type="match status" value="1"/>
</dbReference>
<evidence type="ECO:0000256" key="5">
    <source>
        <dbReference type="ARBA" id="ARBA00022692"/>
    </source>
</evidence>
<evidence type="ECO:0000256" key="12">
    <source>
        <dbReference type="SAM" id="MobiDB-lite"/>
    </source>
</evidence>
<dbReference type="GO" id="GO:0009279">
    <property type="term" value="C:cell outer membrane"/>
    <property type="evidence" value="ECO:0007669"/>
    <property type="project" value="UniProtKB-SubCell"/>
</dbReference>
<evidence type="ECO:0000256" key="3">
    <source>
        <dbReference type="ARBA" id="ARBA00022448"/>
    </source>
</evidence>
<feature type="domain" description="TonB-dependent receptor-like beta-barrel" evidence="14">
    <location>
        <begin position="263"/>
        <end position="686"/>
    </location>
</feature>
<dbReference type="PANTHER" id="PTHR30069">
    <property type="entry name" value="TONB-DEPENDENT OUTER MEMBRANE RECEPTOR"/>
    <property type="match status" value="1"/>
</dbReference>
<gene>
    <name evidence="16" type="primary">tdhA</name>
    <name evidence="16" type="ORF">LAL4801_02359</name>
</gene>
<dbReference type="AlphaFoldDB" id="A0A0M6Y3Q4"/>
<organism evidence="16 17">
    <name type="scientific">Roseibium aggregatum</name>
    <dbReference type="NCBI Taxonomy" id="187304"/>
    <lineage>
        <taxon>Bacteria</taxon>
        <taxon>Pseudomonadati</taxon>
        <taxon>Pseudomonadota</taxon>
        <taxon>Alphaproteobacteria</taxon>
        <taxon>Hyphomicrobiales</taxon>
        <taxon>Stappiaceae</taxon>
        <taxon>Roseibium</taxon>
    </lineage>
</organism>
<dbReference type="SUPFAM" id="SSF56935">
    <property type="entry name" value="Porins"/>
    <property type="match status" value="1"/>
</dbReference>
<comment type="subcellular location">
    <subcellularLocation>
        <location evidence="1 10">Cell outer membrane</location>
        <topology evidence="1 10">Multi-pass membrane protein</topology>
    </subcellularLocation>
</comment>
<evidence type="ECO:0000256" key="2">
    <source>
        <dbReference type="ARBA" id="ARBA00009810"/>
    </source>
</evidence>
<dbReference type="Gene3D" id="2.170.130.10">
    <property type="entry name" value="TonB-dependent receptor, plug domain"/>
    <property type="match status" value="1"/>
</dbReference>
<keyword evidence="4 10" id="KW-1134">Transmembrane beta strand</keyword>
<evidence type="ECO:0000313" key="16">
    <source>
        <dbReference type="EMBL" id="CTQ43917.1"/>
    </source>
</evidence>
<evidence type="ECO:0000259" key="15">
    <source>
        <dbReference type="Pfam" id="PF07715"/>
    </source>
</evidence>
<sequence length="713" mass="77842">MGLKKTGNTRLMGGVALWVLAFNCGAAAQDAVADAAPATPVAGQDQPVSQLQQIVVSAGVPKVAIDTPQAVTVLDQEAIDDLQPRSIGDVFQEIPGVTPIGSNSILGESINIRGIGEALSGDETRIIMQVDGVNKFFEQYRMGSFFSDPELYKQIEVLRGPASSTLYGAGAMGGVITFTTKDASDFLDPGDLIGGRLKTSWDSNGNGWLGSAIVAAEPVKNLELLGALNYRQSQDITDGQGNEVPDTDFSSINGLIKARYTFGENEDQSVFASYQNWSSDEDDQNYDQIAWGPDFGDVDRTVTDQTAIVGYANGFSGNDLLDVKAQFSWSDTRVEQKNQDQICAQYAPAPAPPTCYYPFGFNSEYSYETWQGKADNVATFQLGEDWMAYVTTGIDGQYQERRNPRDFGTNVRSGSGSHPEGETVNVGGYAQAELVWNDRITLIPGMRIDYSNVSVGSYVDGSGNTINLNEEKSAVGYSPKLAAMIKMSEWLGVFGSVAHTERLPSLDEVFSNYVVNDLDKELSNNFEAGVTFSFDDLIMGGDAFRLKGTAFRNNVTNYYASYWNGSTVVTEIIPKARYEGLELEASYWTESIYGSLGASLIRGNNVSTGGYMNAVPADSAFLKIGYVYRPWNLDFGWKGDFYAAQDRVGADEQETAGYVLHNLYAAWKPTDGFMADSEVRFNVDNVFDKSYRNHLSEDEGAGRSFKLSFAKKF</sequence>
<dbReference type="NCBIfam" id="TIGR01785">
    <property type="entry name" value="TonB-hemin"/>
    <property type="match status" value="1"/>
</dbReference>
<dbReference type="RefSeq" id="WP_055656197.1">
    <property type="nucleotide sequence ID" value="NZ_CXST01000001.1"/>
</dbReference>
<keyword evidence="3 10" id="KW-0813">Transport</keyword>
<dbReference type="Gene3D" id="2.40.170.20">
    <property type="entry name" value="TonB-dependent receptor, beta-barrel domain"/>
    <property type="match status" value="1"/>
</dbReference>
<dbReference type="PANTHER" id="PTHR30069:SF41">
    <property type="entry name" value="HEME_HEMOPEXIN UTILIZATION PROTEIN C"/>
    <property type="match status" value="1"/>
</dbReference>
<dbReference type="OrthoDB" id="9796221at2"/>
<evidence type="ECO:0000259" key="14">
    <source>
        <dbReference type="Pfam" id="PF00593"/>
    </source>
</evidence>
<keyword evidence="13" id="KW-0732">Signal</keyword>
<evidence type="ECO:0000256" key="9">
    <source>
        <dbReference type="ARBA" id="ARBA00023237"/>
    </source>
</evidence>
<evidence type="ECO:0000313" key="17">
    <source>
        <dbReference type="Proteomes" id="UP000048926"/>
    </source>
</evidence>
<feature type="chain" id="PRO_5005807522" evidence="13">
    <location>
        <begin position="29"/>
        <end position="713"/>
    </location>
</feature>
<keyword evidence="5 10" id="KW-0812">Transmembrane</keyword>
<evidence type="ECO:0000256" key="6">
    <source>
        <dbReference type="ARBA" id="ARBA00023077"/>
    </source>
</evidence>
<accession>A0A0M6Y3Q4</accession>
<proteinExistence type="inferred from homology"/>
<dbReference type="InterPro" id="IPR037066">
    <property type="entry name" value="Plug_dom_sf"/>
</dbReference>
<evidence type="ECO:0000256" key="4">
    <source>
        <dbReference type="ARBA" id="ARBA00022452"/>
    </source>
</evidence>
<dbReference type="InterPro" id="IPR011276">
    <property type="entry name" value="TonB_haem/Hb_rcpt"/>
</dbReference>
<dbReference type="InterPro" id="IPR036942">
    <property type="entry name" value="Beta-barrel_TonB_sf"/>
</dbReference>
<evidence type="ECO:0000256" key="8">
    <source>
        <dbReference type="ARBA" id="ARBA00023170"/>
    </source>
</evidence>
<dbReference type="GO" id="GO:0015344">
    <property type="term" value="F:siderophore uptake transmembrane transporter activity"/>
    <property type="evidence" value="ECO:0007669"/>
    <property type="project" value="TreeGrafter"/>
</dbReference>
<name>A0A0M6Y3Q4_9HYPH</name>
<evidence type="ECO:0000256" key="10">
    <source>
        <dbReference type="PROSITE-ProRule" id="PRU01360"/>
    </source>
</evidence>
<evidence type="ECO:0000256" key="11">
    <source>
        <dbReference type="RuleBase" id="RU003357"/>
    </source>
</evidence>
<reference evidence="17" key="1">
    <citation type="submission" date="2015-07" db="EMBL/GenBank/DDBJ databases">
        <authorList>
            <person name="Rodrigo-Torres Lidia"/>
            <person name="Arahal R.David."/>
        </authorList>
    </citation>
    <scope>NUCLEOTIDE SEQUENCE [LARGE SCALE GENOMIC DNA]</scope>
    <source>
        <strain evidence="17">CECT 4801</strain>
    </source>
</reference>
<comment type="similarity">
    <text evidence="2 10 11">Belongs to the TonB-dependent receptor family.</text>
</comment>
<keyword evidence="9 10" id="KW-0998">Cell outer membrane</keyword>
<dbReference type="InterPro" id="IPR012910">
    <property type="entry name" value="Plug_dom"/>
</dbReference>
<keyword evidence="7 10" id="KW-0472">Membrane</keyword>
<keyword evidence="8 16" id="KW-0675">Receptor</keyword>
<dbReference type="PROSITE" id="PS52016">
    <property type="entry name" value="TONB_DEPENDENT_REC_3"/>
    <property type="match status" value="1"/>
</dbReference>
<dbReference type="GO" id="GO:0015232">
    <property type="term" value="F:heme transmembrane transporter activity"/>
    <property type="evidence" value="ECO:0007669"/>
    <property type="project" value="InterPro"/>
</dbReference>
<dbReference type="Pfam" id="PF07715">
    <property type="entry name" value="Plug"/>
    <property type="match status" value="1"/>
</dbReference>
<dbReference type="InterPro" id="IPR039426">
    <property type="entry name" value="TonB-dep_rcpt-like"/>
</dbReference>
<evidence type="ECO:0000256" key="13">
    <source>
        <dbReference type="SAM" id="SignalP"/>
    </source>
</evidence>